<organism evidence="1 2">
    <name type="scientific">Desulfocucumis palustris</name>
    <dbReference type="NCBI Taxonomy" id="1898651"/>
    <lineage>
        <taxon>Bacteria</taxon>
        <taxon>Bacillati</taxon>
        <taxon>Bacillota</taxon>
        <taxon>Clostridia</taxon>
        <taxon>Eubacteriales</taxon>
        <taxon>Desulfocucumaceae</taxon>
        <taxon>Desulfocucumis</taxon>
    </lineage>
</organism>
<proteinExistence type="predicted"/>
<dbReference type="AlphaFoldDB" id="A0A2L2XGX1"/>
<dbReference type="Proteomes" id="UP000239549">
    <property type="component" value="Unassembled WGS sequence"/>
</dbReference>
<evidence type="ECO:0000313" key="1">
    <source>
        <dbReference type="EMBL" id="GBF34963.1"/>
    </source>
</evidence>
<accession>A0A2L2XGX1</accession>
<comment type="caution">
    <text evidence="1">The sequence shown here is derived from an EMBL/GenBank/DDBJ whole genome shotgun (WGS) entry which is preliminary data.</text>
</comment>
<reference evidence="2" key="1">
    <citation type="submission" date="2018-02" db="EMBL/GenBank/DDBJ databases">
        <title>Genome sequence of Desulfocucumis palustris strain NAW-5.</title>
        <authorList>
            <person name="Watanabe M."/>
            <person name="Kojima H."/>
            <person name="Fukui M."/>
        </authorList>
    </citation>
    <scope>NUCLEOTIDE SEQUENCE [LARGE SCALE GENOMIC DNA]</scope>
    <source>
        <strain evidence="2">NAW-5</strain>
    </source>
</reference>
<evidence type="ECO:0000313" key="2">
    <source>
        <dbReference type="Proteomes" id="UP000239549"/>
    </source>
</evidence>
<keyword evidence="2" id="KW-1185">Reference proteome</keyword>
<protein>
    <submittedName>
        <fullName evidence="1">Uncharacterized protein</fullName>
    </submittedName>
</protein>
<gene>
    <name evidence="1" type="ORF">DCCM_4084</name>
</gene>
<dbReference type="EMBL" id="BFAV01000155">
    <property type="protein sequence ID" value="GBF34963.1"/>
    <property type="molecule type" value="Genomic_DNA"/>
</dbReference>
<sequence>MKLLLDNPIEFHNKYEITPFNKEHTGWQSYNPDLGTLIGKFMIIENTIISTYVSQNGEYSGSECLVKTSDAIYKAKGYALKGDEKLSSWSVDLIKVE</sequence>
<name>A0A2L2XGX1_9FIRM</name>